<dbReference type="InterPro" id="IPR013162">
    <property type="entry name" value="CD80_C2-set"/>
</dbReference>
<keyword evidence="5 9" id="KW-0472">Membrane</keyword>
<dbReference type="PANTHER" id="PTHR21462">
    <property type="entry name" value="CELL SURFACE GLYCOPROTEIN OX2 RECEPTOR PRECURSOR"/>
    <property type="match status" value="1"/>
</dbReference>
<evidence type="ECO:0000256" key="1">
    <source>
        <dbReference type="ARBA" id="ARBA00004167"/>
    </source>
</evidence>
<accession>A0A8C5GHX6</accession>
<dbReference type="Pfam" id="PF08205">
    <property type="entry name" value="C2-set_2"/>
    <property type="match status" value="1"/>
</dbReference>
<dbReference type="InterPro" id="IPR036179">
    <property type="entry name" value="Ig-like_dom_sf"/>
</dbReference>
<dbReference type="InterPro" id="IPR013106">
    <property type="entry name" value="Ig_V-set"/>
</dbReference>
<dbReference type="Gene3D" id="2.60.40.10">
    <property type="entry name" value="Immunoglobulins"/>
    <property type="match status" value="2"/>
</dbReference>
<name>A0A8C5GHX6_GOUWI</name>
<keyword evidence="13" id="KW-1185">Reference proteome</keyword>
<dbReference type="GO" id="GO:0009986">
    <property type="term" value="C:cell surface"/>
    <property type="evidence" value="ECO:0007669"/>
    <property type="project" value="UniProtKB-ARBA"/>
</dbReference>
<dbReference type="GO" id="GO:0038023">
    <property type="term" value="F:signaling receptor activity"/>
    <property type="evidence" value="ECO:0007669"/>
    <property type="project" value="InterPro"/>
</dbReference>
<protein>
    <submittedName>
        <fullName evidence="12">Cell surface glycoprotein CD200 receptor 1-like</fullName>
    </submittedName>
</protein>
<feature type="signal peptide" evidence="10">
    <location>
        <begin position="1"/>
        <end position="21"/>
    </location>
</feature>
<evidence type="ECO:0000256" key="5">
    <source>
        <dbReference type="ARBA" id="ARBA00023136"/>
    </source>
</evidence>
<keyword evidence="6" id="KW-1015">Disulfide bond</keyword>
<dbReference type="GO" id="GO:0150077">
    <property type="term" value="P:regulation of neuroinflammatory response"/>
    <property type="evidence" value="ECO:0007669"/>
    <property type="project" value="InterPro"/>
</dbReference>
<dbReference type="PANTHER" id="PTHR21462:SF2">
    <property type="entry name" value="CELL SURFACE GLYCOPROTEIN CD200 RECEPTOR 2"/>
    <property type="match status" value="1"/>
</dbReference>
<keyword evidence="8" id="KW-0325">Glycoprotein</keyword>
<evidence type="ECO:0000313" key="13">
    <source>
        <dbReference type="Proteomes" id="UP000694680"/>
    </source>
</evidence>
<dbReference type="InterPro" id="IPR003599">
    <property type="entry name" value="Ig_sub"/>
</dbReference>
<comment type="similarity">
    <text evidence="2">Belongs to the CD200R family.</text>
</comment>
<dbReference type="InterPro" id="IPR013783">
    <property type="entry name" value="Ig-like_fold"/>
</dbReference>
<evidence type="ECO:0000256" key="9">
    <source>
        <dbReference type="SAM" id="Phobius"/>
    </source>
</evidence>
<reference evidence="12" key="1">
    <citation type="submission" date="2020-06" db="EMBL/GenBank/DDBJ databases">
        <authorList>
            <consortium name="Wellcome Sanger Institute Data Sharing"/>
        </authorList>
    </citation>
    <scope>NUCLEOTIDE SEQUENCE [LARGE SCALE GENOMIC DNA]</scope>
</reference>
<evidence type="ECO:0000256" key="10">
    <source>
        <dbReference type="SAM" id="SignalP"/>
    </source>
</evidence>
<evidence type="ECO:0000259" key="11">
    <source>
        <dbReference type="PROSITE" id="PS50835"/>
    </source>
</evidence>
<dbReference type="InterPro" id="IPR040012">
    <property type="entry name" value="CD200R"/>
</dbReference>
<keyword evidence="3 9" id="KW-0812">Transmembrane</keyword>
<evidence type="ECO:0000256" key="6">
    <source>
        <dbReference type="ARBA" id="ARBA00023157"/>
    </source>
</evidence>
<feature type="transmembrane region" description="Helical" evidence="9">
    <location>
        <begin position="212"/>
        <end position="233"/>
    </location>
</feature>
<evidence type="ECO:0000256" key="8">
    <source>
        <dbReference type="ARBA" id="ARBA00023180"/>
    </source>
</evidence>
<evidence type="ECO:0000256" key="4">
    <source>
        <dbReference type="ARBA" id="ARBA00022989"/>
    </source>
</evidence>
<feature type="chain" id="PRO_5034683321" evidence="10">
    <location>
        <begin position="22"/>
        <end position="279"/>
    </location>
</feature>
<dbReference type="SMART" id="SM00409">
    <property type="entry name" value="IG"/>
    <property type="match status" value="1"/>
</dbReference>
<sequence>MRIYFLMALFLEAWSLNQVQRTLFFSPGSSANLTCSNKTWKDILFVTWKLQLTNKECLISISIGESRDNCSDGKSIRNTSMAPLVLNIPNVSSEGAGVYTCKTYYNGGDEEFTFIVSVIVPPKVNAWRELRDGKMVAVCEAEGGNPAANISWSFTGNLLTYKSELSDGLFRVESSLEVPEGVDPENISCVVSHPSWQENRKLVPRLQTGKAYSPWILLILVMVVVLLGVLFFAQKKLIIWRRCQKSDSTSLTPPPREDVEEVEPYASYVQRVNSIYGRQ</sequence>
<evidence type="ECO:0000256" key="2">
    <source>
        <dbReference type="ARBA" id="ARBA00008215"/>
    </source>
</evidence>
<dbReference type="Proteomes" id="UP000694680">
    <property type="component" value="Chromosome 21"/>
</dbReference>
<dbReference type="OrthoDB" id="8915654at2759"/>
<dbReference type="Pfam" id="PF07686">
    <property type="entry name" value="V-set"/>
    <property type="match status" value="1"/>
</dbReference>
<keyword evidence="10" id="KW-0732">Signal</keyword>
<dbReference type="Ensembl" id="ENSGWIT00000033432.1">
    <property type="protein sequence ID" value="ENSGWIP00000030681.1"/>
    <property type="gene ID" value="ENSGWIG00000015937.1"/>
</dbReference>
<organism evidence="12 13">
    <name type="scientific">Gouania willdenowi</name>
    <name type="common">Blunt-snouted clingfish</name>
    <name type="synonym">Lepadogaster willdenowi</name>
    <dbReference type="NCBI Taxonomy" id="441366"/>
    <lineage>
        <taxon>Eukaryota</taxon>
        <taxon>Metazoa</taxon>
        <taxon>Chordata</taxon>
        <taxon>Craniata</taxon>
        <taxon>Vertebrata</taxon>
        <taxon>Euteleostomi</taxon>
        <taxon>Actinopterygii</taxon>
        <taxon>Neopterygii</taxon>
        <taxon>Teleostei</taxon>
        <taxon>Neoteleostei</taxon>
        <taxon>Acanthomorphata</taxon>
        <taxon>Ovalentaria</taxon>
        <taxon>Blenniimorphae</taxon>
        <taxon>Blenniiformes</taxon>
        <taxon>Gobiesocoidei</taxon>
        <taxon>Gobiesocidae</taxon>
        <taxon>Gobiesocinae</taxon>
        <taxon>Gouania</taxon>
    </lineage>
</organism>
<evidence type="ECO:0000256" key="7">
    <source>
        <dbReference type="ARBA" id="ARBA00023170"/>
    </source>
</evidence>
<gene>
    <name evidence="12" type="primary">si:ch211-214p13.9</name>
</gene>
<dbReference type="InterPro" id="IPR007110">
    <property type="entry name" value="Ig-like_dom"/>
</dbReference>
<dbReference type="AlphaFoldDB" id="A0A8C5GHX6"/>
<dbReference type="GO" id="GO:0016020">
    <property type="term" value="C:membrane"/>
    <property type="evidence" value="ECO:0007669"/>
    <property type="project" value="UniProtKB-SubCell"/>
</dbReference>
<dbReference type="SUPFAM" id="SSF48726">
    <property type="entry name" value="Immunoglobulin"/>
    <property type="match status" value="2"/>
</dbReference>
<proteinExistence type="inferred from homology"/>
<evidence type="ECO:0000256" key="3">
    <source>
        <dbReference type="ARBA" id="ARBA00022692"/>
    </source>
</evidence>
<keyword evidence="4 9" id="KW-1133">Transmembrane helix</keyword>
<comment type="subcellular location">
    <subcellularLocation>
        <location evidence="1">Membrane</location>
        <topology evidence="1">Single-pass membrane protein</topology>
    </subcellularLocation>
</comment>
<dbReference type="PROSITE" id="PS50835">
    <property type="entry name" value="IG_LIKE"/>
    <property type="match status" value="2"/>
</dbReference>
<reference evidence="12" key="2">
    <citation type="submission" date="2025-08" db="UniProtKB">
        <authorList>
            <consortium name="Ensembl"/>
        </authorList>
    </citation>
    <scope>IDENTIFICATION</scope>
</reference>
<evidence type="ECO:0000313" key="12">
    <source>
        <dbReference type="Ensembl" id="ENSGWIP00000030681.1"/>
    </source>
</evidence>
<reference evidence="12" key="3">
    <citation type="submission" date="2025-09" db="UniProtKB">
        <authorList>
            <consortium name="Ensembl"/>
        </authorList>
    </citation>
    <scope>IDENTIFICATION</scope>
</reference>
<feature type="domain" description="Ig-like" evidence="11">
    <location>
        <begin position="28"/>
        <end position="117"/>
    </location>
</feature>
<feature type="domain" description="Ig-like" evidence="11">
    <location>
        <begin position="122"/>
        <end position="203"/>
    </location>
</feature>
<keyword evidence="7" id="KW-0675">Receptor</keyword>